<reference evidence="5 6" key="1">
    <citation type="submission" date="2015-12" db="EMBL/GenBank/DDBJ databases">
        <title>The genome of Folsomia candida.</title>
        <authorList>
            <person name="Faddeeva A."/>
            <person name="Derks M.F."/>
            <person name="Anvar Y."/>
            <person name="Smit S."/>
            <person name="Van Straalen N."/>
            <person name="Roelofs D."/>
        </authorList>
    </citation>
    <scope>NUCLEOTIDE SEQUENCE [LARGE SCALE GENOMIC DNA]</scope>
    <source>
        <strain evidence="5 6">VU population</strain>
        <tissue evidence="5">Whole body</tissue>
    </source>
</reference>
<dbReference type="Proteomes" id="UP000198287">
    <property type="component" value="Unassembled WGS sequence"/>
</dbReference>
<comment type="catalytic activity">
    <reaction evidence="4">
        <text>a (3R)-hydroxyacyl-[ACP] + NADP(+) = a 3-oxoacyl-[ACP] + NADPH + H(+)</text>
        <dbReference type="Rhea" id="RHEA:17397"/>
        <dbReference type="Rhea" id="RHEA-COMP:9916"/>
        <dbReference type="Rhea" id="RHEA-COMP:9945"/>
        <dbReference type="ChEBI" id="CHEBI:15378"/>
        <dbReference type="ChEBI" id="CHEBI:57783"/>
        <dbReference type="ChEBI" id="CHEBI:58349"/>
        <dbReference type="ChEBI" id="CHEBI:78776"/>
        <dbReference type="ChEBI" id="CHEBI:78827"/>
        <dbReference type="EC" id="1.1.1.100"/>
    </reaction>
</comment>
<dbReference type="GO" id="GO:0032787">
    <property type="term" value="P:monocarboxylic acid metabolic process"/>
    <property type="evidence" value="ECO:0007669"/>
    <property type="project" value="UniProtKB-ARBA"/>
</dbReference>
<dbReference type="PANTHER" id="PTHR42879:SF2">
    <property type="entry name" value="3-OXOACYL-[ACYL-CARRIER-PROTEIN] REDUCTASE FABG"/>
    <property type="match status" value="1"/>
</dbReference>
<dbReference type="InterPro" id="IPR050259">
    <property type="entry name" value="SDR"/>
</dbReference>
<dbReference type="OrthoDB" id="417891at2759"/>
<dbReference type="PRINTS" id="PR00081">
    <property type="entry name" value="GDHRDH"/>
</dbReference>
<evidence type="ECO:0000256" key="1">
    <source>
        <dbReference type="ARBA" id="ARBA00006484"/>
    </source>
</evidence>
<accession>A0A226ES96</accession>
<dbReference type="FunFam" id="3.40.50.720:FF:000084">
    <property type="entry name" value="Short-chain dehydrogenase reductase"/>
    <property type="match status" value="1"/>
</dbReference>
<dbReference type="OMA" id="GRFAYPN"/>
<dbReference type="Pfam" id="PF13561">
    <property type="entry name" value="adh_short_C2"/>
    <property type="match status" value="1"/>
</dbReference>
<keyword evidence="6" id="KW-1185">Reference proteome</keyword>
<evidence type="ECO:0000313" key="5">
    <source>
        <dbReference type="EMBL" id="OXA60482.1"/>
    </source>
</evidence>
<evidence type="ECO:0000256" key="3">
    <source>
        <dbReference type="ARBA" id="ARBA00023002"/>
    </source>
</evidence>
<organism evidence="5 6">
    <name type="scientific">Folsomia candida</name>
    <name type="common">Springtail</name>
    <dbReference type="NCBI Taxonomy" id="158441"/>
    <lineage>
        <taxon>Eukaryota</taxon>
        <taxon>Metazoa</taxon>
        <taxon>Ecdysozoa</taxon>
        <taxon>Arthropoda</taxon>
        <taxon>Hexapoda</taxon>
        <taxon>Collembola</taxon>
        <taxon>Entomobryomorpha</taxon>
        <taxon>Isotomoidea</taxon>
        <taxon>Isotomidae</taxon>
        <taxon>Proisotominae</taxon>
        <taxon>Folsomia</taxon>
    </lineage>
</organism>
<dbReference type="EC" id="1.1.1.100" evidence="2"/>
<keyword evidence="3" id="KW-0560">Oxidoreductase</keyword>
<dbReference type="PROSITE" id="PS00061">
    <property type="entry name" value="ADH_SHORT"/>
    <property type="match status" value="1"/>
</dbReference>
<evidence type="ECO:0000256" key="4">
    <source>
        <dbReference type="ARBA" id="ARBA00048508"/>
    </source>
</evidence>
<dbReference type="Gene3D" id="3.40.50.720">
    <property type="entry name" value="NAD(P)-binding Rossmann-like Domain"/>
    <property type="match status" value="1"/>
</dbReference>
<evidence type="ECO:0000313" key="6">
    <source>
        <dbReference type="Proteomes" id="UP000198287"/>
    </source>
</evidence>
<dbReference type="NCBIfam" id="NF009093">
    <property type="entry name" value="PRK12429.1"/>
    <property type="match status" value="1"/>
</dbReference>
<dbReference type="InterPro" id="IPR011294">
    <property type="entry name" value="3-OHbutyrate_DH"/>
</dbReference>
<dbReference type="InterPro" id="IPR020904">
    <property type="entry name" value="Sc_DH/Rdtase_CS"/>
</dbReference>
<evidence type="ECO:0000256" key="2">
    <source>
        <dbReference type="ARBA" id="ARBA00012948"/>
    </source>
</evidence>
<dbReference type="AlphaFoldDB" id="A0A226ES96"/>
<proteinExistence type="inferred from homology"/>
<comment type="caution">
    <text evidence="5">The sequence shown here is derived from an EMBL/GenBank/DDBJ whole genome shotgun (WGS) entry which is preliminary data.</text>
</comment>
<gene>
    <name evidence="5" type="ORF">Fcan01_05077</name>
</gene>
<sequence length="266" mass="28498">MTTTALLHGKSVLVTGSTSGIGWSIATQFVKAGAQVMLQGLEKESEVGHLISQLEGLAPSARVAYTQADLSSEKSCNHLIAHTADTLRSLDILVNNAGIQFTSRTESYPTEKWDAVLKLNLYAPFFLSRAALPEMYKKGWGRLVHIGSAHSLRASPNKSAYCAAKHGVLGMSKAIALEAAGRGVTSNTICPGWVLTPLVQKQIDNIARERGILEEEAKKLLLLEKHPAAEFVTPENLGAFAVFLSSDNASQINGAALTMDVGWTAR</sequence>
<dbReference type="InterPro" id="IPR036291">
    <property type="entry name" value="NAD(P)-bd_dom_sf"/>
</dbReference>
<dbReference type="NCBIfam" id="TIGR01963">
    <property type="entry name" value="PHB_DH"/>
    <property type="match status" value="1"/>
</dbReference>
<dbReference type="STRING" id="158441.A0A226ES96"/>
<dbReference type="PRINTS" id="PR00080">
    <property type="entry name" value="SDRFAMILY"/>
</dbReference>
<dbReference type="GO" id="GO:0004316">
    <property type="term" value="F:3-oxoacyl-[acyl-carrier-protein] reductase (NADPH) activity"/>
    <property type="evidence" value="ECO:0007669"/>
    <property type="project" value="UniProtKB-EC"/>
</dbReference>
<dbReference type="GO" id="GO:0003858">
    <property type="term" value="F:3-hydroxybutyrate dehydrogenase activity"/>
    <property type="evidence" value="ECO:0007669"/>
    <property type="project" value="InterPro"/>
</dbReference>
<dbReference type="PANTHER" id="PTHR42879">
    <property type="entry name" value="3-OXOACYL-(ACYL-CARRIER-PROTEIN) REDUCTASE"/>
    <property type="match status" value="1"/>
</dbReference>
<protein>
    <recommendedName>
        <fullName evidence="2">3-oxoacyl-[acyl-carrier-protein] reductase</fullName>
        <ecNumber evidence="2">1.1.1.100</ecNumber>
    </recommendedName>
</protein>
<dbReference type="InterPro" id="IPR002347">
    <property type="entry name" value="SDR_fam"/>
</dbReference>
<comment type="similarity">
    <text evidence="1">Belongs to the short-chain dehydrogenases/reductases (SDR) family.</text>
</comment>
<dbReference type="EMBL" id="LNIX01000002">
    <property type="protein sequence ID" value="OXA60482.1"/>
    <property type="molecule type" value="Genomic_DNA"/>
</dbReference>
<name>A0A226ES96_FOLCA</name>
<dbReference type="SUPFAM" id="SSF51735">
    <property type="entry name" value="NAD(P)-binding Rossmann-fold domains"/>
    <property type="match status" value="1"/>
</dbReference>